<proteinExistence type="predicted"/>
<dbReference type="InterPro" id="IPR026350">
    <property type="entry name" value="GxxExxY"/>
</dbReference>
<keyword evidence="2" id="KW-1185">Reference proteome</keyword>
<sequence>MEAKIKELCDLVRETSYAIHEYHGTGHLEKVYENALAHRLRKAGFDVKQQHPLKVFDEDGTEIGDYYADLIVEDVLIIELKACKTFSEEHKAQLIGYLRSANLEHGLLINFGSYKFQIKKFVMDKAKRTTSIPKALSFLLSFASFALFRG</sequence>
<evidence type="ECO:0000313" key="1">
    <source>
        <dbReference type="EMBL" id="VGO17861.1"/>
    </source>
</evidence>
<organism evidence="1 2">
    <name type="scientific">Pontiella desulfatans</name>
    <dbReference type="NCBI Taxonomy" id="2750659"/>
    <lineage>
        <taxon>Bacteria</taxon>
        <taxon>Pseudomonadati</taxon>
        <taxon>Kiritimatiellota</taxon>
        <taxon>Kiritimatiellia</taxon>
        <taxon>Kiritimatiellales</taxon>
        <taxon>Pontiellaceae</taxon>
        <taxon>Pontiella</taxon>
    </lineage>
</organism>
<gene>
    <name evidence="1" type="ORF">PDESU_06463</name>
</gene>
<evidence type="ECO:0008006" key="3">
    <source>
        <dbReference type="Google" id="ProtNLM"/>
    </source>
</evidence>
<dbReference type="NCBIfam" id="TIGR04256">
    <property type="entry name" value="GxxExxY"/>
    <property type="match status" value="1"/>
</dbReference>
<name>A0A6C2UEK8_PONDE</name>
<dbReference type="Pfam" id="PF13366">
    <property type="entry name" value="PDDEXK_3"/>
    <property type="match status" value="1"/>
</dbReference>
<dbReference type="AlphaFoldDB" id="A0A6C2UEK8"/>
<accession>A0A6C2UEK8</accession>
<dbReference type="EMBL" id="CAAHFG010000005">
    <property type="protein sequence ID" value="VGO17861.1"/>
    <property type="molecule type" value="Genomic_DNA"/>
</dbReference>
<dbReference type="Proteomes" id="UP000366872">
    <property type="component" value="Unassembled WGS sequence"/>
</dbReference>
<evidence type="ECO:0000313" key="2">
    <source>
        <dbReference type="Proteomes" id="UP000366872"/>
    </source>
</evidence>
<protein>
    <recommendedName>
        <fullName evidence="3">GxxExxY protein</fullName>
    </recommendedName>
</protein>
<reference evidence="1 2" key="1">
    <citation type="submission" date="2019-04" db="EMBL/GenBank/DDBJ databases">
        <authorList>
            <person name="Van Vliet M D."/>
        </authorList>
    </citation>
    <scope>NUCLEOTIDE SEQUENCE [LARGE SCALE GENOMIC DNA]</scope>
    <source>
        <strain evidence="1 2">F1</strain>
    </source>
</reference>
<dbReference type="RefSeq" id="WP_136083326.1">
    <property type="nucleotide sequence ID" value="NZ_CAAHFG010000005.1"/>
</dbReference>